<evidence type="ECO:0000259" key="7">
    <source>
        <dbReference type="PROSITE" id="PS50214"/>
    </source>
</evidence>
<comment type="caution">
    <text evidence="3">Lacks conserved residue(s) required for the propagation of feature annotation.</text>
</comment>
<feature type="region of interest" description="Disordered" evidence="4">
    <location>
        <begin position="29"/>
        <end position="60"/>
    </location>
</feature>
<dbReference type="PROSITE" id="PS50215">
    <property type="entry name" value="ADAM_MEPRO"/>
    <property type="match status" value="1"/>
</dbReference>
<evidence type="ECO:0000313" key="10">
    <source>
        <dbReference type="Proteomes" id="UP001159428"/>
    </source>
</evidence>
<dbReference type="Pfam" id="PF00200">
    <property type="entry name" value="Disintegrin"/>
    <property type="match status" value="1"/>
</dbReference>
<sequence>MVKQTVARSLIVWALLLLLHNASSIQEGEAKDISHQLTRPERVDGRREKQDLSTSEKGGHVDDASYRLTAFDKDWTLDVKRNKELIPSSFAVRTFENDGSEVIQEDDYDHCHYQGIIRGMKDSRVVLNTCKGLRGLIDDGHETFYVMPEIGHEENGTHRVSKAEEDESQDISHKCGNKDIQADPHSLNETFRPIARIQERRKISGHIDEFYKKYLTTDETRYTEIFICVDNEMYQKFNRDKNVIKDRVITLVNTVDAIYQRINIRIVLRYLEIWTNGDPFGRVRNSATELKNFMAYRNKHLVKRFPHDNALLLSHKSWPPNIVGLAWVNTMCGGYSNSINAWYYESSVGPHATVAHELGHNFGFNHDSGTCKCLSSRGCFMGGSTSRLPGFSDCSLKSLQKVNDACLYNVPTYKAYNSYCGNGIREKGEECDCGTPEMCQAKDPCCEPHNCVLKKESQCSDLHHTCCKNCLFKKRGTLCRGVQTDCDVPEYCTGSSRDCPEDTYIINGYPCSQAKTVIHGNTNLNGVVVRDLNPMVNARYLRINPQYWHGWPCLRTDFMGCSAHEANPTAPTPLKSYIFDFCLTPSSKSCSPRDNDPIIFVTGSRCSERHFQFIFKDGLLRHACSGKLVCPENGGTHNGAKIVVSRTCKVADSKLVRTVGRSLKHVKSGRCIHTSGAWPGNGRQMVLWSGCKEQRLQLWFGKQDCVEPLGMQNGEIKDRQITASSVRGQELAYYARLRGKKYWCAKAKSKTEYLQVDLGNVKTVSKILMQGRGNWYDWVTGFFLHYSSDGQRWKTYSASGDEKQSDSFCYLGKCSETLDTQCKDLWGATAKNADHGCYDKLNTEATGYGTCDPNAKKKCASSDVLCGQLQCEADESRKKPVVDYGRARDKKIILSSGKKCNAVELKSGDSIGLGMVREGTKCGPNKMCINNKCQSLNSLNLVGKCPVVGNKECAGRGVCTNKKICHCQGGFDPKNGCKSEEGGKQGGGEEEEEGGKGEGGEEEGSSGEEEYEYSGGGEFEDEEDDTNEKDNEKEEEYEEEEKGEKREEKDLEEDLEMSFAKK</sequence>
<keyword evidence="3" id="KW-0479">Metal-binding</keyword>
<keyword evidence="5" id="KW-0732">Signal</keyword>
<dbReference type="PROSITE" id="PS50022">
    <property type="entry name" value="FA58C_3"/>
    <property type="match status" value="1"/>
</dbReference>
<keyword evidence="1 2" id="KW-1015">Disulfide bond</keyword>
<dbReference type="EMBL" id="CALNXJ010000027">
    <property type="protein sequence ID" value="CAH3133484.1"/>
    <property type="molecule type" value="Genomic_DNA"/>
</dbReference>
<evidence type="ECO:0000256" key="4">
    <source>
        <dbReference type="SAM" id="MobiDB-lite"/>
    </source>
</evidence>
<feature type="signal peptide" evidence="5">
    <location>
        <begin position="1"/>
        <end position="24"/>
    </location>
</feature>
<dbReference type="SUPFAM" id="SSF50370">
    <property type="entry name" value="Ricin B-like lectins"/>
    <property type="match status" value="1"/>
</dbReference>
<dbReference type="FunFam" id="4.10.70.10:FF:000001">
    <property type="entry name" value="Disintegrin and metalloproteinase domain-containing protein 22"/>
    <property type="match status" value="1"/>
</dbReference>
<dbReference type="Proteomes" id="UP001159428">
    <property type="component" value="Unassembled WGS sequence"/>
</dbReference>
<dbReference type="PROSITE" id="PS50214">
    <property type="entry name" value="DISINTEGRIN_2"/>
    <property type="match status" value="1"/>
</dbReference>
<dbReference type="Gene3D" id="2.60.120.260">
    <property type="entry name" value="Galactose-binding domain-like"/>
    <property type="match status" value="2"/>
</dbReference>
<dbReference type="InterPro" id="IPR001590">
    <property type="entry name" value="Peptidase_M12B"/>
</dbReference>
<dbReference type="Gene3D" id="2.80.10.50">
    <property type="match status" value="1"/>
</dbReference>
<dbReference type="InterPro" id="IPR006586">
    <property type="entry name" value="ADAM_Cys-rich"/>
</dbReference>
<dbReference type="SMART" id="SM00608">
    <property type="entry name" value="ACR"/>
    <property type="match status" value="1"/>
</dbReference>
<feature type="binding site" evidence="3">
    <location>
        <position position="366"/>
    </location>
    <ligand>
        <name>Zn(2+)</name>
        <dbReference type="ChEBI" id="CHEBI:29105"/>
        <note>catalytic</note>
    </ligand>
</feature>
<dbReference type="GO" id="GO:0004222">
    <property type="term" value="F:metalloendopeptidase activity"/>
    <property type="evidence" value="ECO:0007669"/>
    <property type="project" value="InterPro"/>
</dbReference>
<dbReference type="SUPFAM" id="SSF55486">
    <property type="entry name" value="Metalloproteases ('zincins'), catalytic domain"/>
    <property type="match status" value="1"/>
</dbReference>
<dbReference type="InterPro" id="IPR000421">
    <property type="entry name" value="FA58C"/>
</dbReference>
<feature type="active site" evidence="3">
    <location>
        <position position="357"/>
    </location>
</feature>
<dbReference type="SMART" id="SM00050">
    <property type="entry name" value="DISIN"/>
    <property type="match status" value="1"/>
</dbReference>
<dbReference type="GO" id="GO:0006508">
    <property type="term" value="P:proteolysis"/>
    <property type="evidence" value="ECO:0007669"/>
    <property type="project" value="InterPro"/>
</dbReference>
<organism evidence="9 10">
    <name type="scientific">Pocillopora meandrina</name>
    <dbReference type="NCBI Taxonomy" id="46732"/>
    <lineage>
        <taxon>Eukaryota</taxon>
        <taxon>Metazoa</taxon>
        <taxon>Cnidaria</taxon>
        <taxon>Anthozoa</taxon>
        <taxon>Hexacorallia</taxon>
        <taxon>Scleractinia</taxon>
        <taxon>Astrocoeniina</taxon>
        <taxon>Pocilloporidae</taxon>
        <taxon>Pocillopora</taxon>
    </lineage>
</organism>
<feature type="domain" description="Peptidase M12B" evidence="8">
    <location>
        <begin position="221"/>
        <end position="411"/>
    </location>
</feature>
<dbReference type="Pfam" id="PF08516">
    <property type="entry name" value="ADAM_CR"/>
    <property type="match status" value="1"/>
</dbReference>
<gene>
    <name evidence="9" type="ORF">PMEA_00015109</name>
</gene>
<dbReference type="InterPro" id="IPR001762">
    <property type="entry name" value="Disintegrin_dom"/>
</dbReference>
<feature type="domain" description="F5/8 type C" evidence="6">
    <location>
        <begin position="705"/>
        <end position="796"/>
    </location>
</feature>
<dbReference type="Pfam" id="PF01562">
    <property type="entry name" value="Pep_M12B_propep"/>
    <property type="match status" value="1"/>
</dbReference>
<dbReference type="GO" id="GO:0046872">
    <property type="term" value="F:metal ion binding"/>
    <property type="evidence" value="ECO:0007669"/>
    <property type="project" value="UniProtKB-KW"/>
</dbReference>
<proteinExistence type="predicted"/>
<dbReference type="PANTHER" id="PTHR11905">
    <property type="entry name" value="ADAM A DISINTEGRIN AND METALLOPROTEASE DOMAIN"/>
    <property type="match status" value="1"/>
</dbReference>
<evidence type="ECO:0000259" key="8">
    <source>
        <dbReference type="PROSITE" id="PS50215"/>
    </source>
</evidence>
<feature type="compositionally biased region" description="Acidic residues" evidence="4">
    <location>
        <begin position="1000"/>
        <end position="1041"/>
    </location>
</feature>
<dbReference type="Pfam" id="PF01421">
    <property type="entry name" value="Reprolysin"/>
    <property type="match status" value="1"/>
</dbReference>
<dbReference type="SUPFAM" id="SSF57552">
    <property type="entry name" value="Blood coagulation inhibitor (disintegrin)"/>
    <property type="match status" value="1"/>
</dbReference>
<dbReference type="SUPFAM" id="SSF49785">
    <property type="entry name" value="Galactose-binding domain-like"/>
    <property type="match status" value="2"/>
</dbReference>
<feature type="disulfide bond" evidence="2">
    <location>
        <begin position="479"/>
        <end position="499"/>
    </location>
</feature>
<dbReference type="InterPro" id="IPR035992">
    <property type="entry name" value="Ricin_B-like_lectins"/>
</dbReference>
<dbReference type="CDD" id="cd23417">
    <property type="entry name" value="beta-trefoil_Ricin_MytiLec-like"/>
    <property type="match status" value="1"/>
</dbReference>
<name>A0AAU9X172_9CNID</name>
<feature type="binding site" evidence="3">
    <location>
        <position position="356"/>
    </location>
    <ligand>
        <name>Zn(2+)</name>
        <dbReference type="ChEBI" id="CHEBI:29105"/>
        <note>catalytic</note>
    </ligand>
</feature>
<dbReference type="InterPro" id="IPR034027">
    <property type="entry name" value="Reprolysin_adamalysin"/>
</dbReference>
<dbReference type="InterPro" id="IPR002870">
    <property type="entry name" value="Peptidase_M12B_N"/>
</dbReference>
<dbReference type="InterPro" id="IPR024079">
    <property type="entry name" value="MetalloPept_cat_dom_sf"/>
</dbReference>
<dbReference type="Pfam" id="PF00754">
    <property type="entry name" value="F5_F8_type_C"/>
    <property type="match status" value="1"/>
</dbReference>
<feature type="chain" id="PRO_5043998384" evidence="5">
    <location>
        <begin position="25"/>
        <end position="1062"/>
    </location>
</feature>
<evidence type="ECO:0000256" key="5">
    <source>
        <dbReference type="SAM" id="SignalP"/>
    </source>
</evidence>
<evidence type="ECO:0000256" key="2">
    <source>
        <dbReference type="PROSITE-ProRule" id="PRU00068"/>
    </source>
</evidence>
<feature type="binding site" evidence="3">
    <location>
        <position position="360"/>
    </location>
    <ligand>
        <name>Zn(2+)</name>
        <dbReference type="ChEBI" id="CHEBI:29105"/>
        <note>catalytic</note>
    </ligand>
</feature>
<feature type="region of interest" description="Disordered" evidence="4">
    <location>
        <begin position="978"/>
        <end position="1062"/>
    </location>
</feature>
<feature type="domain" description="Disintegrin" evidence="7">
    <location>
        <begin position="417"/>
        <end position="507"/>
    </location>
</feature>
<evidence type="ECO:0000313" key="9">
    <source>
        <dbReference type="EMBL" id="CAH3133484.1"/>
    </source>
</evidence>
<feature type="compositionally biased region" description="Basic and acidic residues" evidence="4">
    <location>
        <begin position="29"/>
        <end position="51"/>
    </location>
</feature>
<dbReference type="Gene3D" id="4.10.70.10">
    <property type="entry name" value="Disintegrin domain"/>
    <property type="match status" value="1"/>
</dbReference>
<dbReference type="PANTHER" id="PTHR11905:SF159">
    <property type="entry name" value="ADAM METALLOPROTEASE"/>
    <property type="match status" value="1"/>
</dbReference>
<dbReference type="InterPro" id="IPR008979">
    <property type="entry name" value="Galactose-bd-like_sf"/>
</dbReference>
<dbReference type="AlphaFoldDB" id="A0AAU9X172"/>
<protein>
    <submittedName>
        <fullName evidence="9">Uncharacterized protein</fullName>
    </submittedName>
</protein>
<keyword evidence="10" id="KW-1185">Reference proteome</keyword>
<reference evidence="9 10" key="1">
    <citation type="submission" date="2022-05" db="EMBL/GenBank/DDBJ databases">
        <authorList>
            <consortium name="Genoscope - CEA"/>
            <person name="William W."/>
        </authorList>
    </citation>
    <scope>NUCLEOTIDE SEQUENCE [LARGE SCALE GENOMIC DNA]</scope>
</reference>
<dbReference type="FunFam" id="3.40.390.10:FF:000002">
    <property type="entry name" value="Disintegrin and metalloproteinase domain-containing protein 22"/>
    <property type="match status" value="1"/>
</dbReference>
<accession>A0AAU9X172</accession>
<evidence type="ECO:0000256" key="3">
    <source>
        <dbReference type="PROSITE-ProRule" id="PRU00276"/>
    </source>
</evidence>
<dbReference type="CDD" id="cd00057">
    <property type="entry name" value="FA58C"/>
    <property type="match status" value="1"/>
</dbReference>
<dbReference type="InterPro" id="IPR036436">
    <property type="entry name" value="Disintegrin_dom_sf"/>
</dbReference>
<comment type="caution">
    <text evidence="9">The sequence shown here is derived from an EMBL/GenBank/DDBJ whole genome shotgun (WGS) entry which is preliminary data.</text>
</comment>
<keyword evidence="3" id="KW-0862">Zinc</keyword>
<evidence type="ECO:0000259" key="6">
    <source>
        <dbReference type="PROSITE" id="PS50022"/>
    </source>
</evidence>
<dbReference type="CDD" id="cd04269">
    <property type="entry name" value="ZnMc_adamalysin_II_like"/>
    <property type="match status" value="1"/>
</dbReference>
<dbReference type="Gene3D" id="3.40.390.10">
    <property type="entry name" value="Collagenase (Catalytic Domain)"/>
    <property type="match status" value="1"/>
</dbReference>
<evidence type="ECO:0000256" key="1">
    <source>
        <dbReference type="ARBA" id="ARBA00023157"/>
    </source>
</evidence>